<dbReference type="PROSITE" id="PS50968">
    <property type="entry name" value="BIOTINYL_LIPOYL"/>
    <property type="match status" value="1"/>
</dbReference>
<evidence type="ECO:0000256" key="3">
    <source>
        <dbReference type="ARBA" id="ARBA00011484"/>
    </source>
</evidence>
<feature type="domain" description="Peripheral subunit-binding (PSBD)" evidence="9">
    <location>
        <begin position="104"/>
        <end position="141"/>
    </location>
</feature>
<dbReference type="Pfam" id="PF00364">
    <property type="entry name" value="Biotin_lipoyl"/>
    <property type="match status" value="1"/>
</dbReference>
<dbReference type="CDD" id="cd06849">
    <property type="entry name" value="lipoyl_domain"/>
    <property type="match status" value="1"/>
</dbReference>
<evidence type="ECO:0000259" key="9">
    <source>
        <dbReference type="PROSITE" id="PS51826"/>
    </source>
</evidence>
<protein>
    <recommendedName>
        <fullName evidence="7">Dihydrolipoamide acetyltransferase component of pyruvate dehydrogenase complex</fullName>
        <ecNumber evidence="7">2.3.1.-</ecNumber>
    </recommendedName>
</protein>
<sequence length="369" mass="39477">MIEFKLPSLGADMDYGTLLEWRIKPGDRVRRGQVVAVVDTAKAAVDVEAWQDGEVFQLLLEPGGKVPVGTVIALLLEEGESAQNAIRRPMATATATSDVEERPKVSPAARRRAMELGIDPEAVRGSGPHGVVTLEDVERASVSGATTDRADAMRQAIALSMTRSKREIPHYYLSETIPLAGALSWLQALNAGLPPEQRLLPAALLLKAVALALREYPEFNGCWKNGRFEPVSGIHLGVAISLRQGGLVAPILRDVADKPLAGVMADLTDLVMRARSGSLRSSELGEAGLTVTSLGDQSADAVFGVIYPPQVALVGFGRIAERPWVENGNLCVRPTVTACLAADHRANDGHSGARLLGEVDRLLQDPERL</sequence>
<evidence type="ECO:0000256" key="4">
    <source>
        <dbReference type="ARBA" id="ARBA00022679"/>
    </source>
</evidence>
<dbReference type="InterPro" id="IPR001078">
    <property type="entry name" value="2-oxoacid_DH_actylTfrase"/>
</dbReference>
<keyword evidence="6 7" id="KW-0012">Acyltransferase</keyword>
<dbReference type="AlphaFoldDB" id="A0A5J6QR05"/>
<dbReference type="EMBL" id="CP043311">
    <property type="protein sequence ID" value="QEY63116.1"/>
    <property type="molecule type" value="Genomic_DNA"/>
</dbReference>
<evidence type="ECO:0000256" key="2">
    <source>
        <dbReference type="ARBA" id="ARBA00007317"/>
    </source>
</evidence>
<organism evidence="10 11">
    <name type="scientific">Metapseudomonas lalkuanensis</name>
    <dbReference type="NCBI Taxonomy" id="2604832"/>
    <lineage>
        <taxon>Bacteria</taxon>
        <taxon>Pseudomonadati</taxon>
        <taxon>Pseudomonadota</taxon>
        <taxon>Gammaproteobacteria</taxon>
        <taxon>Pseudomonadales</taxon>
        <taxon>Pseudomonadaceae</taxon>
        <taxon>Metapseudomonas</taxon>
    </lineage>
</organism>
<comment type="subunit">
    <text evidence="3">Forms a 24-polypeptide structural core with octahedral symmetry.</text>
</comment>
<dbReference type="InterPro" id="IPR050743">
    <property type="entry name" value="2-oxoacid_DH_E2_comp"/>
</dbReference>
<dbReference type="Pfam" id="PF00198">
    <property type="entry name" value="2-oxoacid_dh"/>
    <property type="match status" value="1"/>
</dbReference>
<evidence type="ECO:0000256" key="7">
    <source>
        <dbReference type="RuleBase" id="RU003423"/>
    </source>
</evidence>
<dbReference type="GO" id="GO:0016407">
    <property type="term" value="F:acetyltransferase activity"/>
    <property type="evidence" value="ECO:0007669"/>
    <property type="project" value="TreeGrafter"/>
</dbReference>
<accession>A0A5J6QR05</accession>
<proteinExistence type="inferred from homology"/>
<dbReference type="SUPFAM" id="SSF52777">
    <property type="entry name" value="CoA-dependent acyltransferases"/>
    <property type="match status" value="1"/>
</dbReference>
<gene>
    <name evidence="10" type="ORF">FXN65_13970</name>
</gene>
<dbReference type="GO" id="GO:0005737">
    <property type="term" value="C:cytoplasm"/>
    <property type="evidence" value="ECO:0007669"/>
    <property type="project" value="TreeGrafter"/>
</dbReference>
<keyword evidence="4 7" id="KW-0808">Transferase</keyword>
<keyword evidence="5 7" id="KW-0450">Lipoyl</keyword>
<dbReference type="PANTHER" id="PTHR43178:SF5">
    <property type="entry name" value="LIPOAMIDE ACYLTRANSFERASE COMPONENT OF BRANCHED-CHAIN ALPHA-KETO ACID DEHYDROGENASE COMPLEX, MITOCHONDRIAL"/>
    <property type="match status" value="1"/>
</dbReference>
<dbReference type="KEGG" id="plal:FXN65_13970"/>
<dbReference type="Gene3D" id="2.40.50.100">
    <property type="match status" value="1"/>
</dbReference>
<name>A0A5J6QR05_9GAMM</name>
<dbReference type="InterPro" id="IPR023213">
    <property type="entry name" value="CAT-like_dom_sf"/>
</dbReference>
<dbReference type="Gene3D" id="3.30.559.10">
    <property type="entry name" value="Chloramphenicol acetyltransferase-like domain"/>
    <property type="match status" value="1"/>
</dbReference>
<evidence type="ECO:0000256" key="1">
    <source>
        <dbReference type="ARBA" id="ARBA00001938"/>
    </source>
</evidence>
<dbReference type="GO" id="GO:0031405">
    <property type="term" value="F:lipoic acid binding"/>
    <property type="evidence" value="ECO:0007669"/>
    <property type="project" value="TreeGrafter"/>
</dbReference>
<dbReference type="RefSeq" id="WP_151133766.1">
    <property type="nucleotide sequence ID" value="NZ_CP043311.1"/>
</dbReference>
<comment type="cofactor">
    <cofactor evidence="1 7">
        <name>(R)-lipoate</name>
        <dbReference type="ChEBI" id="CHEBI:83088"/>
    </cofactor>
</comment>
<dbReference type="InterPro" id="IPR000089">
    <property type="entry name" value="Biotin_lipoyl"/>
</dbReference>
<evidence type="ECO:0000259" key="8">
    <source>
        <dbReference type="PROSITE" id="PS50968"/>
    </source>
</evidence>
<evidence type="ECO:0000256" key="5">
    <source>
        <dbReference type="ARBA" id="ARBA00022823"/>
    </source>
</evidence>
<dbReference type="SUPFAM" id="SSF47005">
    <property type="entry name" value="Peripheral subunit-binding domain of 2-oxo acid dehydrogenase complex"/>
    <property type="match status" value="1"/>
</dbReference>
<feature type="domain" description="Lipoyl-binding" evidence="8">
    <location>
        <begin position="1"/>
        <end position="76"/>
    </location>
</feature>
<evidence type="ECO:0000313" key="10">
    <source>
        <dbReference type="EMBL" id="QEY63116.1"/>
    </source>
</evidence>
<evidence type="ECO:0000313" key="11">
    <source>
        <dbReference type="Proteomes" id="UP000327179"/>
    </source>
</evidence>
<reference evidence="10 11" key="1">
    <citation type="submission" date="2019-08" db="EMBL/GenBank/DDBJ databases">
        <title>Whole-genome Sequencing of e-waste polymer degrading bacterium Pseudomonas sp. strain PE08.</title>
        <authorList>
            <person name="Kirdat K."/>
            <person name="Debbarma P."/>
            <person name="Narawade N."/>
            <person name="Suyal D."/>
            <person name="Thorat V."/>
            <person name="Shouche Y."/>
            <person name="Goel R."/>
            <person name="Yadav A."/>
        </authorList>
    </citation>
    <scope>NUCLEOTIDE SEQUENCE [LARGE SCALE GENOMIC DNA]</scope>
    <source>
        <strain evidence="10 11">PE08</strain>
    </source>
</reference>
<dbReference type="EC" id="2.3.1.-" evidence="7"/>
<dbReference type="Pfam" id="PF02817">
    <property type="entry name" value="E3_binding"/>
    <property type="match status" value="1"/>
</dbReference>
<keyword evidence="11" id="KW-1185">Reference proteome</keyword>
<dbReference type="PANTHER" id="PTHR43178">
    <property type="entry name" value="DIHYDROLIPOAMIDE ACETYLTRANSFERASE COMPONENT OF PYRUVATE DEHYDROGENASE COMPLEX"/>
    <property type="match status" value="1"/>
</dbReference>
<comment type="similarity">
    <text evidence="2 7">Belongs to the 2-oxoacid dehydrogenase family.</text>
</comment>
<evidence type="ECO:0000256" key="6">
    <source>
        <dbReference type="ARBA" id="ARBA00023315"/>
    </source>
</evidence>
<dbReference type="InterPro" id="IPR004167">
    <property type="entry name" value="PSBD"/>
</dbReference>
<dbReference type="InterPro" id="IPR011053">
    <property type="entry name" value="Single_hybrid_motif"/>
</dbReference>
<dbReference type="Proteomes" id="UP000327179">
    <property type="component" value="Chromosome"/>
</dbReference>
<dbReference type="InterPro" id="IPR036625">
    <property type="entry name" value="E3-bd_dom_sf"/>
</dbReference>
<dbReference type="Gene3D" id="4.10.320.10">
    <property type="entry name" value="E3-binding domain"/>
    <property type="match status" value="1"/>
</dbReference>
<dbReference type="PROSITE" id="PS51826">
    <property type="entry name" value="PSBD"/>
    <property type="match status" value="1"/>
</dbReference>
<dbReference type="SUPFAM" id="SSF51230">
    <property type="entry name" value="Single hybrid motif"/>
    <property type="match status" value="1"/>
</dbReference>